<dbReference type="InterPro" id="IPR038323">
    <property type="entry name" value="ArAE_1_C_sf"/>
</dbReference>
<dbReference type="AlphaFoldDB" id="A0A6I2GII0"/>
<evidence type="ECO:0000256" key="2">
    <source>
        <dbReference type="ARBA" id="ARBA00022475"/>
    </source>
</evidence>
<sequence length="329" mass="38099">MNIVQRTIKIVLAALASILLAQVLNLQNPLAAGIVAILSVLDTRKASFNTAIARFLSTLLAFAIASAIFYFVGFNLLGFGSYLALYVPLAYRLRLQDGIAPCSVLVTHFMLAESIAWQWQLNGLLLMTIGAMMALVFHLWMPSYAKQLEQLKEEIESQMRDILKMMGDALTEKPDHFNEIHQGCRWLNHLLTQMNEIALTEYDNQLFRNSDYFLNYITMRREQIRIMQHMMDILPDIHLATESNAIMAQLFHLTADEFHELNTGTELLDNISQLYRIFRDSDLPKSRDEFESRALLFQMLTDFERFLEVKRNFFVHMDPSTYQNRFSPR</sequence>
<comment type="subcellular location">
    <subcellularLocation>
        <location evidence="1">Cell membrane</location>
        <topology evidence="1">Multi-pass membrane protein</topology>
    </subcellularLocation>
</comment>
<keyword evidence="12" id="KW-1185">Reference proteome</keyword>
<dbReference type="Proteomes" id="UP000440066">
    <property type="component" value="Unassembled WGS sequence"/>
</dbReference>
<dbReference type="EMBL" id="WJQT01000009">
    <property type="protein sequence ID" value="MRJ47401.1"/>
    <property type="molecule type" value="Genomic_DNA"/>
</dbReference>
<dbReference type="PANTHER" id="PTHR40064">
    <property type="entry name" value="MEMBRANE PROTEIN-RELATED"/>
    <property type="match status" value="1"/>
</dbReference>
<dbReference type="EMBL" id="WJQR01000005">
    <property type="protein sequence ID" value="MRI81568.1"/>
    <property type="molecule type" value="Genomic_DNA"/>
</dbReference>
<evidence type="ECO:0000256" key="5">
    <source>
        <dbReference type="ARBA" id="ARBA00023136"/>
    </source>
</evidence>
<evidence type="ECO:0000256" key="4">
    <source>
        <dbReference type="ARBA" id="ARBA00022989"/>
    </source>
</evidence>
<dbReference type="InterPro" id="IPR010343">
    <property type="entry name" value="ArAE_1"/>
</dbReference>
<evidence type="ECO:0000313" key="14">
    <source>
        <dbReference type="Proteomes" id="UP000469870"/>
    </source>
</evidence>
<gene>
    <name evidence="11" type="ORF">GF867_07475</name>
    <name evidence="10" type="ORF">GIY09_00525</name>
    <name evidence="9" type="ORF">GIY11_06010</name>
</gene>
<feature type="transmembrane region" description="Helical" evidence="7">
    <location>
        <begin position="123"/>
        <end position="141"/>
    </location>
</feature>
<feature type="transmembrane region" description="Helical" evidence="7">
    <location>
        <begin position="57"/>
        <end position="86"/>
    </location>
</feature>
<evidence type="ECO:0000313" key="11">
    <source>
        <dbReference type="EMBL" id="MRJ47401.1"/>
    </source>
</evidence>
<reference evidence="11 13" key="1">
    <citation type="submission" date="2019-11" db="EMBL/GenBank/DDBJ databases">
        <title>Characterisation of Fundicoccus ignavus gen. nov. sp. nov., a novel genus of the family Aerococcaceae from bulk tank milk.</title>
        <authorList>
            <person name="Siebert A."/>
            <person name="Huptas C."/>
            <person name="Wenning M."/>
            <person name="Scherer S."/>
            <person name="Doll E.V."/>
        </authorList>
    </citation>
    <scope>NUCLEOTIDE SEQUENCE [LARGE SCALE GENOMIC DNA]</scope>
    <source>
        <strain evidence="11 13">DSM 109652</strain>
    </source>
</reference>
<dbReference type="Proteomes" id="UP000469870">
    <property type="component" value="Unassembled WGS sequence"/>
</dbReference>
<dbReference type="InterPro" id="IPR052984">
    <property type="entry name" value="UPF0421"/>
</dbReference>
<dbReference type="PANTHER" id="PTHR40064:SF1">
    <property type="entry name" value="MEMBRANE PROTEIN"/>
    <property type="match status" value="1"/>
</dbReference>
<name>A0A6I2GII0_9LACT</name>
<proteinExistence type="predicted"/>
<feature type="domain" description="Putative aromatic acid exporter C-terminal" evidence="8">
    <location>
        <begin position="146"/>
        <end position="311"/>
    </location>
</feature>
<dbReference type="Pfam" id="PF11728">
    <property type="entry name" value="ArAE_1_C"/>
    <property type="match status" value="1"/>
</dbReference>
<keyword evidence="6" id="KW-0175">Coiled coil</keyword>
<feature type="coiled-coil region" evidence="6">
    <location>
        <begin position="141"/>
        <end position="168"/>
    </location>
</feature>
<keyword evidence="4 7" id="KW-1133">Transmembrane helix</keyword>
<keyword evidence="2" id="KW-1003">Cell membrane</keyword>
<dbReference type="Proteomes" id="UP000430975">
    <property type="component" value="Unassembled WGS sequence"/>
</dbReference>
<organism evidence="10 12">
    <name type="scientific">Fundicoccus ignavus</name>
    <dbReference type="NCBI Taxonomy" id="2664442"/>
    <lineage>
        <taxon>Bacteria</taxon>
        <taxon>Bacillati</taxon>
        <taxon>Bacillota</taxon>
        <taxon>Bacilli</taxon>
        <taxon>Lactobacillales</taxon>
        <taxon>Aerococcaceae</taxon>
        <taxon>Fundicoccus</taxon>
    </lineage>
</organism>
<reference evidence="12 14" key="2">
    <citation type="submission" date="2019-11" db="EMBL/GenBank/DDBJ databases">
        <title>Characterisation of Fundicoccus ignavus gen. nov. sp. nov., a novel genus of the family Aerococcaceae isolated from bulk tank milk.</title>
        <authorList>
            <person name="Siebert A."/>
            <person name="Huptas C."/>
            <person name="Wenning M."/>
            <person name="Scherer S."/>
            <person name="Doll E.V."/>
        </authorList>
    </citation>
    <scope>NUCLEOTIDE SEQUENCE [LARGE SCALE GENOMIC DNA]</scope>
    <source>
        <strain evidence="9 14">DSM 109653</strain>
        <strain evidence="10 12">WS4759</strain>
    </source>
</reference>
<keyword evidence="5 7" id="KW-0472">Membrane</keyword>
<dbReference type="RefSeq" id="WP_153832479.1">
    <property type="nucleotide sequence ID" value="NZ_WJQR01000005.1"/>
</dbReference>
<comment type="caution">
    <text evidence="10">The sequence shown here is derived from an EMBL/GenBank/DDBJ whole genome shotgun (WGS) entry which is preliminary data.</text>
</comment>
<evidence type="ECO:0000313" key="12">
    <source>
        <dbReference type="Proteomes" id="UP000430975"/>
    </source>
</evidence>
<keyword evidence="3 7" id="KW-0812">Transmembrane</keyword>
<evidence type="ECO:0000313" key="9">
    <source>
        <dbReference type="EMBL" id="MRI81568.1"/>
    </source>
</evidence>
<evidence type="ECO:0000256" key="1">
    <source>
        <dbReference type="ARBA" id="ARBA00004651"/>
    </source>
</evidence>
<accession>A0A6I2GII0</accession>
<dbReference type="Pfam" id="PF06081">
    <property type="entry name" value="ArAE_1"/>
    <property type="match status" value="1"/>
</dbReference>
<dbReference type="EMBL" id="WJQS01000001">
    <property type="protein sequence ID" value="MRI84388.1"/>
    <property type="molecule type" value="Genomic_DNA"/>
</dbReference>
<evidence type="ECO:0000313" key="10">
    <source>
        <dbReference type="EMBL" id="MRI84388.1"/>
    </source>
</evidence>
<dbReference type="InterPro" id="IPR021062">
    <property type="entry name" value="ArAE_1_C"/>
</dbReference>
<evidence type="ECO:0000313" key="13">
    <source>
        <dbReference type="Proteomes" id="UP000440066"/>
    </source>
</evidence>
<evidence type="ECO:0000256" key="7">
    <source>
        <dbReference type="SAM" id="Phobius"/>
    </source>
</evidence>
<protein>
    <submittedName>
        <fullName evidence="10">Aromatic acid exporter family protein</fullName>
    </submittedName>
</protein>
<evidence type="ECO:0000256" key="3">
    <source>
        <dbReference type="ARBA" id="ARBA00022692"/>
    </source>
</evidence>
<evidence type="ECO:0000259" key="8">
    <source>
        <dbReference type="Pfam" id="PF11728"/>
    </source>
</evidence>
<dbReference type="Gene3D" id="1.20.120.940">
    <property type="entry name" value="Putative aromatic acid exporter, C-terminal domain"/>
    <property type="match status" value="1"/>
</dbReference>
<dbReference type="GO" id="GO:0005886">
    <property type="term" value="C:plasma membrane"/>
    <property type="evidence" value="ECO:0007669"/>
    <property type="project" value="UniProtKB-SubCell"/>
</dbReference>
<evidence type="ECO:0000256" key="6">
    <source>
        <dbReference type="SAM" id="Coils"/>
    </source>
</evidence>